<protein>
    <submittedName>
        <fullName evidence="1">Uncharacterized protein</fullName>
    </submittedName>
</protein>
<dbReference type="Proteomes" id="UP000005017">
    <property type="component" value="Unassembled WGS sequence"/>
</dbReference>
<accession>D2MMR5</accession>
<dbReference type="EMBL" id="ADFR01000002">
    <property type="protein sequence ID" value="EFC06341.1"/>
    <property type="molecule type" value="Genomic_DNA"/>
</dbReference>
<comment type="caution">
    <text evidence="1">The sequence shown here is derived from an EMBL/GenBank/DDBJ whole genome shotgun (WGS) entry which is preliminary data.</text>
</comment>
<keyword evidence="2" id="KW-1185">Reference proteome</keyword>
<sequence>MFYHAHERYLSTLTDDYGRNSLMELKAKKIDFGDLEMSP</sequence>
<dbReference type="STRING" id="679192.HMPREF9013_1049"/>
<gene>
    <name evidence="1" type="ORF">HMPREF9013_1049</name>
</gene>
<dbReference type="AlphaFoldDB" id="D2MMR5"/>
<evidence type="ECO:0000313" key="2">
    <source>
        <dbReference type="Proteomes" id="UP000005017"/>
    </source>
</evidence>
<evidence type="ECO:0000313" key="1">
    <source>
        <dbReference type="EMBL" id="EFC06341.1"/>
    </source>
</evidence>
<name>D2MMR5_9FIRM</name>
<proteinExistence type="predicted"/>
<reference evidence="2" key="1">
    <citation type="submission" date="2009-12" db="EMBL/GenBank/DDBJ databases">
        <title>Sequence of Clostridiales genomosp. BVAB3 str. UPII9-5.</title>
        <authorList>
            <person name="Madupu R."/>
            <person name="Durkin A.S."/>
            <person name="Torralba M."/>
            <person name="Methe B."/>
            <person name="Sutton G.G."/>
            <person name="Strausberg R.L."/>
            <person name="Nelson K.E."/>
        </authorList>
    </citation>
    <scope>NUCLEOTIDE SEQUENCE [LARGE SCALE GENOMIC DNA]</scope>
    <source>
        <strain evidence="2">W1219</strain>
    </source>
</reference>
<organism evidence="1 2">
    <name type="scientific">Bulleidia extructa W1219</name>
    <dbReference type="NCBI Taxonomy" id="679192"/>
    <lineage>
        <taxon>Bacteria</taxon>
        <taxon>Bacillati</taxon>
        <taxon>Bacillota</taxon>
        <taxon>Erysipelotrichia</taxon>
        <taxon>Erysipelotrichales</taxon>
        <taxon>Erysipelotrichaceae</taxon>
        <taxon>Bulleidia</taxon>
    </lineage>
</organism>